<sequence>MKRLIDIVVASLSLIVLSAVMLMVALLVRVKLGSPVLFKQRRPGLHGRPFHLYKFRTMNEGKDSYGNLLPDHLRLTPFGCWLRKYSLDELPQLLNVIRGELSLVGPRPLLMDYMSLYTEEQARRHHVRPGITGWAQVNGRNDVTWDERFSRDLWYVDNQSIWLDMKIILLTIKKVIKSDGINNGNHATMPMFEGTTHNQEG</sequence>
<dbReference type="GO" id="GO:0016740">
    <property type="term" value="F:transferase activity"/>
    <property type="evidence" value="ECO:0007669"/>
    <property type="project" value="UniProtKB-KW"/>
</dbReference>
<proteinExistence type="inferred from homology"/>
<comment type="caution">
    <text evidence="4">The sequence shown here is derived from an EMBL/GenBank/DDBJ whole genome shotgun (WGS) entry which is preliminary data.</text>
</comment>
<dbReference type="PANTHER" id="PTHR30576:SF8">
    <property type="entry name" value="UNDECAPRENYL-PHOSPHATE GALACTOSE PHOSPHOTRANSFERASE"/>
    <property type="match status" value="1"/>
</dbReference>
<dbReference type="RefSeq" id="WP_377567000.1">
    <property type="nucleotide sequence ID" value="NZ_JBHTJZ010000035.1"/>
</dbReference>
<dbReference type="InterPro" id="IPR003362">
    <property type="entry name" value="Bact_transf"/>
</dbReference>
<keyword evidence="5" id="KW-1185">Reference proteome</keyword>
<gene>
    <name evidence="4" type="ORF">ACFQ2I_18765</name>
</gene>
<dbReference type="Proteomes" id="UP001596989">
    <property type="component" value="Unassembled WGS sequence"/>
</dbReference>
<comment type="similarity">
    <text evidence="1">Belongs to the bacterial sugar transferase family.</text>
</comment>
<keyword evidence="4" id="KW-0808">Transferase</keyword>
<keyword evidence="2" id="KW-1133">Transmembrane helix</keyword>
<dbReference type="PANTHER" id="PTHR30576">
    <property type="entry name" value="COLANIC BIOSYNTHESIS UDP-GLUCOSE LIPID CARRIER TRANSFERASE"/>
    <property type="match status" value="1"/>
</dbReference>
<evidence type="ECO:0000313" key="4">
    <source>
        <dbReference type="EMBL" id="MFD0961398.1"/>
    </source>
</evidence>
<reference evidence="5" key="1">
    <citation type="journal article" date="2019" name="Int. J. Syst. Evol. Microbiol.">
        <title>The Global Catalogue of Microorganisms (GCM) 10K type strain sequencing project: providing services to taxonomists for standard genome sequencing and annotation.</title>
        <authorList>
            <consortium name="The Broad Institute Genomics Platform"/>
            <consortium name="The Broad Institute Genome Sequencing Center for Infectious Disease"/>
            <person name="Wu L."/>
            <person name="Ma J."/>
        </authorList>
    </citation>
    <scope>NUCLEOTIDE SEQUENCE [LARGE SCALE GENOMIC DNA]</scope>
    <source>
        <strain evidence="5">CCUG 59129</strain>
    </source>
</reference>
<evidence type="ECO:0000259" key="3">
    <source>
        <dbReference type="Pfam" id="PF02397"/>
    </source>
</evidence>
<evidence type="ECO:0000256" key="2">
    <source>
        <dbReference type="SAM" id="Phobius"/>
    </source>
</evidence>
<name>A0ABW3HV46_9BACL</name>
<keyword evidence="2" id="KW-0812">Transmembrane</keyword>
<feature type="transmembrane region" description="Helical" evidence="2">
    <location>
        <begin position="7"/>
        <end position="28"/>
    </location>
</feature>
<evidence type="ECO:0000313" key="5">
    <source>
        <dbReference type="Proteomes" id="UP001596989"/>
    </source>
</evidence>
<dbReference type="Pfam" id="PF02397">
    <property type="entry name" value="Bac_transf"/>
    <property type="match status" value="1"/>
</dbReference>
<keyword evidence="2" id="KW-0472">Membrane</keyword>
<evidence type="ECO:0000256" key="1">
    <source>
        <dbReference type="ARBA" id="ARBA00006464"/>
    </source>
</evidence>
<organism evidence="4 5">
    <name type="scientific">Paenibacillus chungangensis</name>
    <dbReference type="NCBI Taxonomy" id="696535"/>
    <lineage>
        <taxon>Bacteria</taxon>
        <taxon>Bacillati</taxon>
        <taxon>Bacillota</taxon>
        <taxon>Bacilli</taxon>
        <taxon>Bacillales</taxon>
        <taxon>Paenibacillaceae</taxon>
        <taxon>Paenibacillus</taxon>
    </lineage>
</organism>
<dbReference type="EMBL" id="JBHTJZ010000035">
    <property type="protein sequence ID" value="MFD0961398.1"/>
    <property type="molecule type" value="Genomic_DNA"/>
</dbReference>
<protein>
    <submittedName>
        <fullName evidence="4">Sugar transferase</fullName>
    </submittedName>
</protein>
<feature type="domain" description="Bacterial sugar transferase" evidence="3">
    <location>
        <begin position="2"/>
        <end position="177"/>
    </location>
</feature>
<accession>A0ABW3HV46</accession>